<dbReference type="InterPro" id="IPR027417">
    <property type="entry name" value="P-loop_NTPase"/>
</dbReference>
<name>A0A6G9XTT3_NOCBR</name>
<dbReference type="SUPFAM" id="SSF52540">
    <property type="entry name" value="P-loop containing nucleoside triphosphate hydrolases"/>
    <property type="match status" value="1"/>
</dbReference>
<dbReference type="Gene3D" id="3.40.50.1460">
    <property type="match status" value="1"/>
</dbReference>
<sequence length="950" mass="100972">MGRRLALVIGSECDALPRLEFPPRLATEVAAVLADSGRWRPALPGGATLIDPTVRDLHSALRSAFAAAARQQATLLLWFIGHGLSSNGDYYFLARDSLESDAAGAPMLDSQYAVNLAQTLKERISGVSGVDGLVVVVDTCAAAPVGDAGARSWPALVRQTSGRVDLLVASDEGNAYDGCFTETLLATFRSGIPASGENLLAADLLAPVAHACSRQQPQHFSFAAGSPAAGADHGLWLVPNVSRARDAVRERPDAGTVDELVRGLQVTKTLRGQVNTVAEHGHERLRMILGPGGSGKSTAVALLVRPDLLGLETALSAAHIGAAVFLTGTSTLRSVSDELAVQLERRIAVLVAAGELEPAQGSPPARAEYPKITAGLARTLTTLGETGRTTTLVLDGLDLPTEHGHRDELWSAIETLTGHADFAHVRVIGTARTDDDAPAPPPALRMRRFVLPMPEVDDVGNYLLQHARDEHERPWPRERVTRALTAVDVSLRADAPWPHRPWRAVGGWLHARLILQVDRYLVAADFAAGLPVATLVRHRLGHAQWSLTGARADALGLLVTVVVAAETGPVLPIDVIRLALHDLGARTIDDTHIRDLAVSLGALIARRRPGSDGEHLGVAHTALKAPLRKANTRKDISIVRAHRAILAALARSGTAQAAAYREVAAIRHHLGAGDPVGAVGALYALPSVSRARRIELWEAWLPNFTARLGPEHPETRRVRDTIAQWRNPPDLPADDGGRRVPRTLIGALILALVLALGGTCARPAPPPAEIVATDTVLSTTAPPESATPEPEQIPPLPEPTPTRAGQPRSNVPPTPTTAPTTGLPDSAEVTTKVIPIPLVTSTTKPKPPCTPYNTAVYYNATQVGKAIKQYIYFAYMECDNLTEVKLEDGTGGKAFTILDGKCPPPQGKTDCLLRVAFHPPAVGPFDATIKINQKDASPRLKITLYGSGTP</sequence>
<protein>
    <submittedName>
        <fullName evidence="2">Uncharacterized protein</fullName>
    </submittedName>
</protein>
<evidence type="ECO:0000313" key="2">
    <source>
        <dbReference type="EMBL" id="QIS04243.1"/>
    </source>
</evidence>
<reference evidence="2 3" key="1">
    <citation type="journal article" date="2019" name="ACS Chem. Biol.">
        <title>Identification and Mobilization of a Cryptic Antibiotic Biosynthesis Gene Locus from a Human-Pathogenic Nocardia Isolate.</title>
        <authorList>
            <person name="Herisse M."/>
            <person name="Ishida K."/>
            <person name="Porter J.L."/>
            <person name="Howden B."/>
            <person name="Hertweck C."/>
            <person name="Stinear T.P."/>
            <person name="Pidot S.J."/>
        </authorList>
    </citation>
    <scope>NUCLEOTIDE SEQUENCE [LARGE SCALE GENOMIC DNA]</scope>
    <source>
        <strain evidence="2 3">AUSMDU00024985</strain>
    </source>
</reference>
<dbReference type="RefSeq" id="WP_167463362.1">
    <property type="nucleotide sequence ID" value="NZ_CP046171.1"/>
</dbReference>
<evidence type="ECO:0000256" key="1">
    <source>
        <dbReference type="SAM" id="MobiDB-lite"/>
    </source>
</evidence>
<feature type="region of interest" description="Disordered" evidence="1">
    <location>
        <begin position="777"/>
        <end position="829"/>
    </location>
</feature>
<evidence type="ECO:0000313" key="3">
    <source>
        <dbReference type="Proteomes" id="UP000501705"/>
    </source>
</evidence>
<organism evidence="2 3">
    <name type="scientific">Nocardia brasiliensis</name>
    <dbReference type="NCBI Taxonomy" id="37326"/>
    <lineage>
        <taxon>Bacteria</taxon>
        <taxon>Bacillati</taxon>
        <taxon>Actinomycetota</taxon>
        <taxon>Actinomycetes</taxon>
        <taxon>Mycobacteriales</taxon>
        <taxon>Nocardiaceae</taxon>
        <taxon>Nocardia</taxon>
    </lineage>
</organism>
<accession>A0A6G9XTT3</accession>
<feature type="compositionally biased region" description="Low complexity" evidence="1">
    <location>
        <begin position="778"/>
        <end position="790"/>
    </location>
</feature>
<dbReference type="EMBL" id="CP046171">
    <property type="protein sequence ID" value="QIS04243.1"/>
    <property type="molecule type" value="Genomic_DNA"/>
</dbReference>
<gene>
    <name evidence="2" type="ORF">F5X71_19600</name>
</gene>
<feature type="compositionally biased region" description="Pro residues" evidence="1">
    <location>
        <begin position="791"/>
        <end position="800"/>
    </location>
</feature>
<dbReference type="AlphaFoldDB" id="A0A6G9XTT3"/>
<dbReference type="Proteomes" id="UP000501705">
    <property type="component" value="Chromosome"/>
</dbReference>
<proteinExistence type="predicted"/>